<evidence type="ECO:0000313" key="2">
    <source>
        <dbReference type="Proteomes" id="UP000177625"/>
    </source>
</evidence>
<name>A0A1E1MJE9_RHYSE</name>
<dbReference type="Proteomes" id="UP000177625">
    <property type="component" value="Unassembled WGS sequence"/>
</dbReference>
<keyword evidence="2" id="KW-1185">Reference proteome</keyword>
<sequence>MSLSTSLTGTPRTALSDRIPWTRLATTRWHSHWYDSAQPSDLRFYSHARQAGSDSIHPRCARLRPGYQVPVFPRSLLDDLAAGQPSDGPLSNSYLYPPNGALAGQKDLAMDKAQNNMDTSHVVPRHSNHFITRRMIDPLLRKHGRYVDYNGVLHEDSVVTCWKPFKLFLGVSDAANGSQGSGICSPRPLSQCSFGGDDWVKSPLVDWLQGTIQKQDSINSDIRISRIDLKVSAMHTSPGSW</sequence>
<organism evidence="1 2">
    <name type="scientific">Rhynchosporium secalis</name>
    <name type="common">Barley scald fungus</name>
    <dbReference type="NCBI Taxonomy" id="38038"/>
    <lineage>
        <taxon>Eukaryota</taxon>
        <taxon>Fungi</taxon>
        <taxon>Dikarya</taxon>
        <taxon>Ascomycota</taxon>
        <taxon>Pezizomycotina</taxon>
        <taxon>Leotiomycetes</taxon>
        <taxon>Helotiales</taxon>
        <taxon>Ploettnerulaceae</taxon>
        <taxon>Rhynchosporium</taxon>
    </lineage>
</organism>
<gene>
    <name evidence="1" type="ORF">RSE6_10013</name>
</gene>
<protein>
    <submittedName>
        <fullName evidence="1">Uncharacterized protein</fullName>
    </submittedName>
</protein>
<dbReference type="AlphaFoldDB" id="A0A1E1MJE9"/>
<dbReference type="EMBL" id="FJVC01000370">
    <property type="protein sequence ID" value="CZT49207.1"/>
    <property type="molecule type" value="Genomic_DNA"/>
</dbReference>
<accession>A0A1E1MJE9</accession>
<reference evidence="2" key="1">
    <citation type="submission" date="2016-03" db="EMBL/GenBank/DDBJ databases">
        <authorList>
            <person name="Guldener U."/>
        </authorList>
    </citation>
    <scope>NUCLEOTIDE SEQUENCE [LARGE SCALE GENOMIC DNA]</scope>
</reference>
<proteinExistence type="predicted"/>
<evidence type="ECO:0000313" key="1">
    <source>
        <dbReference type="EMBL" id="CZT49207.1"/>
    </source>
</evidence>